<evidence type="ECO:0000256" key="1">
    <source>
        <dbReference type="SAM" id="MobiDB-lite"/>
    </source>
</evidence>
<feature type="compositionally biased region" description="Low complexity" evidence="1">
    <location>
        <begin position="180"/>
        <end position="196"/>
    </location>
</feature>
<dbReference type="AlphaFoldDB" id="A0A1H2J8V2"/>
<feature type="compositionally biased region" description="Low complexity" evidence="1">
    <location>
        <begin position="216"/>
        <end position="228"/>
    </location>
</feature>
<sequence length="446" mass="44172">MTPRSVDPFAQTNRGVSSAPSFGGGRTDWAGMSIDEIIDTLHTMEPGQAAGDVETILKAIDAVRRASERMAGMFGDDMRGLASDAALEAGKSLSDAMQRTLETATVVGEALGTAVGIVGATRGQEGRLRELQQHLRDNPEDAPTVRFEADRTMSGTYSSPMQRVQHSLPEPTGPDDLVRGTGSMSSAAGVGSGSEAPRGQAANTVDAGDIGRSGTPAVPVASNGAGPAPSGGGPTPVTPVSSSSSSSGSPGRANGDDPDGLLRGGQGTPGGVGTHGVSGAGRSGAGDGNRSGSAGSGVGAGGPITPVVGPLSPLSPSSPSVAAPATSTPPAASATGPRSGITPPVGPAGAPPGGRRPGAEDDDKHKAAPYLHTREHGAEIVGDLPLVGPPVIGDWIPQMVPATPEPAPPRPTPEEPVAPSDRSPRTSDAGTDGRDEPSSTTPGRTC</sequence>
<evidence type="ECO:0000313" key="2">
    <source>
        <dbReference type="EMBL" id="SDU52883.1"/>
    </source>
</evidence>
<proteinExistence type="predicted"/>
<feature type="compositionally biased region" description="Polar residues" evidence="1">
    <location>
        <begin position="10"/>
        <end position="20"/>
    </location>
</feature>
<feature type="compositionally biased region" description="Basic and acidic residues" evidence="1">
    <location>
        <begin position="357"/>
        <end position="378"/>
    </location>
</feature>
<feature type="region of interest" description="Disordered" evidence="1">
    <location>
        <begin position="151"/>
        <end position="446"/>
    </location>
</feature>
<dbReference type="Proteomes" id="UP000183180">
    <property type="component" value="Unassembled WGS sequence"/>
</dbReference>
<accession>A0A1H2J8V2</accession>
<feature type="compositionally biased region" description="Polar residues" evidence="1">
    <location>
        <begin position="153"/>
        <end position="165"/>
    </location>
</feature>
<feature type="compositionally biased region" description="Low complexity" evidence="1">
    <location>
        <begin position="305"/>
        <end position="337"/>
    </location>
</feature>
<gene>
    <name evidence="2" type="ORF">SAMN04488548_1341868</name>
</gene>
<feature type="compositionally biased region" description="Low complexity" evidence="1">
    <location>
        <begin position="238"/>
        <end position="251"/>
    </location>
</feature>
<feature type="compositionally biased region" description="Pro residues" evidence="1">
    <location>
        <begin position="403"/>
        <end position="416"/>
    </location>
</feature>
<feature type="region of interest" description="Disordered" evidence="1">
    <location>
        <begin position="1"/>
        <end position="27"/>
    </location>
</feature>
<dbReference type="EMBL" id="FNLM01000034">
    <property type="protein sequence ID" value="SDU52883.1"/>
    <property type="molecule type" value="Genomic_DNA"/>
</dbReference>
<name>A0A1H2J8V2_9ACTN</name>
<organism evidence="2 3">
    <name type="scientific">Gordonia westfalica</name>
    <dbReference type="NCBI Taxonomy" id="158898"/>
    <lineage>
        <taxon>Bacteria</taxon>
        <taxon>Bacillati</taxon>
        <taxon>Actinomycetota</taxon>
        <taxon>Actinomycetes</taxon>
        <taxon>Mycobacteriales</taxon>
        <taxon>Gordoniaceae</taxon>
        <taxon>Gordonia</taxon>
    </lineage>
</organism>
<evidence type="ECO:0000313" key="3">
    <source>
        <dbReference type="Proteomes" id="UP000183180"/>
    </source>
</evidence>
<dbReference type="RefSeq" id="WP_074850176.1">
    <property type="nucleotide sequence ID" value="NZ_FNLM01000034.1"/>
</dbReference>
<dbReference type="OrthoDB" id="4760857at2"/>
<feature type="compositionally biased region" description="Gly residues" evidence="1">
    <location>
        <begin position="262"/>
        <end position="302"/>
    </location>
</feature>
<reference evidence="2 3" key="1">
    <citation type="submission" date="2016-10" db="EMBL/GenBank/DDBJ databases">
        <authorList>
            <person name="de Groot N.N."/>
        </authorList>
    </citation>
    <scope>NUCLEOTIDE SEQUENCE [LARGE SCALE GENOMIC DNA]</scope>
    <source>
        <strain evidence="2 3">DSM 44215</strain>
    </source>
</reference>
<protein>
    <submittedName>
        <fullName evidence="2">Uncharacterized protein</fullName>
    </submittedName>
</protein>